<feature type="region of interest" description="Disordered" evidence="1">
    <location>
        <begin position="24"/>
        <end position="249"/>
    </location>
</feature>
<dbReference type="GO" id="GO:0006397">
    <property type="term" value="P:mRNA processing"/>
    <property type="evidence" value="ECO:0007669"/>
    <property type="project" value="InterPro"/>
</dbReference>
<dbReference type="GO" id="GO:0005634">
    <property type="term" value="C:nucleus"/>
    <property type="evidence" value="ECO:0007669"/>
    <property type="project" value="TreeGrafter"/>
</dbReference>
<dbReference type="GO" id="GO:0006511">
    <property type="term" value="P:ubiquitin-dependent protein catabolic process"/>
    <property type="evidence" value="ECO:0007669"/>
    <property type="project" value="TreeGrafter"/>
</dbReference>
<evidence type="ECO:0000313" key="4">
    <source>
        <dbReference type="EMBL" id="CAB9511588.1"/>
    </source>
</evidence>
<feature type="compositionally biased region" description="Basic and acidic residues" evidence="1">
    <location>
        <begin position="193"/>
        <end position="204"/>
    </location>
</feature>
<organism evidence="4 5">
    <name type="scientific">Seminavis robusta</name>
    <dbReference type="NCBI Taxonomy" id="568900"/>
    <lineage>
        <taxon>Eukaryota</taxon>
        <taxon>Sar</taxon>
        <taxon>Stramenopiles</taxon>
        <taxon>Ochrophyta</taxon>
        <taxon>Bacillariophyta</taxon>
        <taxon>Bacillariophyceae</taxon>
        <taxon>Bacillariophycidae</taxon>
        <taxon>Naviculales</taxon>
        <taxon>Naviculaceae</taxon>
        <taxon>Seminavis</taxon>
    </lineage>
</organism>
<feature type="compositionally biased region" description="Basic and acidic residues" evidence="1">
    <location>
        <begin position="502"/>
        <end position="620"/>
    </location>
</feature>
<dbReference type="GO" id="GO:0016567">
    <property type="term" value="P:protein ubiquitination"/>
    <property type="evidence" value="ECO:0007669"/>
    <property type="project" value="InterPro"/>
</dbReference>
<feature type="compositionally biased region" description="Low complexity" evidence="1">
    <location>
        <begin position="51"/>
        <end position="60"/>
    </location>
</feature>
<gene>
    <name evidence="4" type="ORF">SEMRO_492_G153840.1</name>
</gene>
<keyword evidence="2" id="KW-0472">Membrane</keyword>
<dbReference type="AlphaFoldDB" id="A0A9N8HIC4"/>
<dbReference type="PANTHER" id="PTHR15439:SF0">
    <property type="entry name" value="CELL DIVISION CYCLE AND APOPTOSIS REGULATOR PROTEIN 1-RELATED"/>
    <property type="match status" value="1"/>
</dbReference>
<feature type="compositionally biased region" description="Low complexity" evidence="1">
    <location>
        <begin position="68"/>
        <end position="83"/>
    </location>
</feature>
<keyword evidence="5" id="KW-1185">Reference proteome</keyword>
<proteinExistence type="predicted"/>
<feature type="compositionally biased region" description="Polar residues" evidence="1">
    <location>
        <begin position="98"/>
        <end position="109"/>
    </location>
</feature>
<dbReference type="EMBL" id="CAICTM010000491">
    <property type="protein sequence ID" value="CAB9511588.1"/>
    <property type="molecule type" value="Genomic_DNA"/>
</dbReference>
<comment type="caution">
    <text evidence="4">The sequence shown here is derived from an EMBL/GenBank/DDBJ whole genome shotgun (WGS) entry which is preliminary data.</text>
</comment>
<feature type="region of interest" description="Disordered" evidence="1">
    <location>
        <begin position="492"/>
        <end position="620"/>
    </location>
</feature>
<reference evidence="4" key="1">
    <citation type="submission" date="2020-06" db="EMBL/GenBank/DDBJ databases">
        <authorList>
            <consortium name="Plant Systems Biology data submission"/>
        </authorList>
    </citation>
    <scope>NUCLEOTIDE SEQUENCE</scope>
    <source>
        <strain evidence="4">D6</strain>
    </source>
</reference>
<feature type="signal peptide" evidence="3">
    <location>
        <begin position="1"/>
        <end position="27"/>
    </location>
</feature>
<protein>
    <submittedName>
        <fullName evidence="4">Uncharacterized protein</fullName>
    </submittedName>
</protein>
<feature type="transmembrane region" description="Helical" evidence="2">
    <location>
        <begin position="267"/>
        <end position="285"/>
    </location>
</feature>
<feature type="compositionally biased region" description="Low complexity" evidence="1">
    <location>
        <begin position="155"/>
        <end position="166"/>
    </location>
</feature>
<dbReference type="Proteomes" id="UP001153069">
    <property type="component" value="Unassembled WGS sequence"/>
</dbReference>
<feature type="compositionally biased region" description="Basic and acidic residues" evidence="1">
    <location>
        <begin position="176"/>
        <end position="186"/>
    </location>
</feature>
<accession>A0A9N8HIC4</accession>
<feature type="chain" id="PRO_5040351545" evidence="3">
    <location>
        <begin position="28"/>
        <end position="620"/>
    </location>
</feature>
<dbReference type="GO" id="GO:0061630">
    <property type="term" value="F:ubiquitin protein ligase activity"/>
    <property type="evidence" value="ECO:0007669"/>
    <property type="project" value="InterPro"/>
</dbReference>
<evidence type="ECO:0000256" key="3">
    <source>
        <dbReference type="SAM" id="SignalP"/>
    </source>
</evidence>
<feature type="transmembrane region" description="Helical" evidence="2">
    <location>
        <begin position="292"/>
        <end position="310"/>
    </location>
</feature>
<keyword evidence="3" id="KW-0732">Signal</keyword>
<evidence type="ECO:0000256" key="2">
    <source>
        <dbReference type="SAM" id="Phobius"/>
    </source>
</evidence>
<dbReference type="PANTHER" id="PTHR15439">
    <property type="entry name" value="RETINOBLASTOMA-BINDING PROTEIN 6"/>
    <property type="match status" value="1"/>
</dbReference>
<evidence type="ECO:0000256" key="1">
    <source>
        <dbReference type="SAM" id="MobiDB-lite"/>
    </source>
</evidence>
<dbReference type="InterPro" id="IPR033489">
    <property type="entry name" value="RBBP6"/>
</dbReference>
<feature type="transmembrane region" description="Helical" evidence="2">
    <location>
        <begin position="377"/>
        <end position="395"/>
    </location>
</feature>
<sequence length="620" mass="70671">MRTERQRRRLSCWSLSVTALLFSGTWANPSSGGGGNSAGSQWGSPPPQPPDYDQQQSPYDMNNEPQPTTEQGYQDQQEQDPPYYIDNHPEWEQAGSYEDSQQYGATQAEQGYYYNEKDDYQTGNNDNAPDQYYDNSNNNWNYNIENQPPPPPPSQQQQPDSNNKPPTKYEPIHYNFPKEKTKEKRGWFGRKKPQSDDVRNDVGSKDAATSRLDDDVPDTLSASPVDGAEDQSPGRGRGDRREDDLPEFASARRDVITRYQSTFRGKMALAASSGVAGSIAGGFAGKSLLNSPITFAGVGGTFFLLCTLLRNPYGELVRAMGMALILALQRFTSIRGRYPTWRHVKSSLGAAQRRPFPPAANPWTYQPRSNRDVPFKMLYTLITMAFVGSTVGGSMPLIPTWMGSLAGAGLFGLATTLQSSRGDLIRSMGMRVVALCEEFLGINAELEILRKGGVVTGKVLDKLLILDRQHRIKDRLISGATFLFGQISNQVNRVQSDMQQPPRDDRRRDDRSDDRGRPNNNNMDRDRRRDDRPFDNDPRRRDDRDRDDPRRRDGERGRDRPYDNRRDDRGRDDPRRRDDERGRDRPYDNIRDGRDRDDARRRDDERGRDRPYDNTPRRDP</sequence>
<keyword evidence="2" id="KW-0812">Transmembrane</keyword>
<dbReference type="OrthoDB" id="46235at2759"/>
<evidence type="ECO:0000313" key="5">
    <source>
        <dbReference type="Proteomes" id="UP001153069"/>
    </source>
</evidence>
<name>A0A9N8HIC4_9STRA</name>
<feature type="compositionally biased region" description="Low complexity" evidence="1">
    <location>
        <begin position="132"/>
        <end position="146"/>
    </location>
</feature>
<keyword evidence="2" id="KW-1133">Transmembrane helix</keyword>